<dbReference type="InterPro" id="IPR007219">
    <property type="entry name" value="XnlR_reg_dom"/>
</dbReference>
<evidence type="ECO:0000256" key="7">
    <source>
        <dbReference type="SAM" id="MobiDB-lite"/>
    </source>
</evidence>
<dbReference type="SMART" id="SM00066">
    <property type="entry name" value="GAL4"/>
    <property type="match status" value="1"/>
</dbReference>
<gene>
    <name evidence="9" type="ORF">AYL99_11215</name>
</gene>
<feature type="region of interest" description="Disordered" evidence="7">
    <location>
        <begin position="89"/>
        <end position="114"/>
    </location>
</feature>
<dbReference type="GO" id="GO:0008270">
    <property type="term" value="F:zinc ion binding"/>
    <property type="evidence" value="ECO:0007669"/>
    <property type="project" value="InterPro"/>
</dbReference>
<dbReference type="PANTHER" id="PTHR31001">
    <property type="entry name" value="UNCHARACTERIZED TRANSCRIPTIONAL REGULATORY PROTEIN"/>
    <property type="match status" value="1"/>
</dbReference>
<dbReference type="OrthoDB" id="2269373at2759"/>
<keyword evidence="4" id="KW-0238">DNA-binding</keyword>
<feature type="region of interest" description="Disordered" evidence="7">
    <location>
        <begin position="639"/>
        <end position="685"/>
    </location>
</feature>
<dbReference type="GO" id="GO:0006351">
    <property type="term" value="P:DNA-templated transcription"/>
    <property type="evidence" value="ECO:0007669"/>
    <property type="project" value="InterPro"/>
</dbReference>
<dbReference type="InterPro" id="IPR001138">
    <property type="entry name" value="Zn2Cys6_DnaBD"/>
</dbReference>
<dbReference type="Pfam" id="PF04082">
    <property type="entry name" value="Fungal_trans"/>
    <property type="match status" value="1"/>
</dbReference>
<comment type="subcellular location">
    <subcellularLocation>
        <location evidence="1">Nucleus</location>
    </subcellularLocation>
</comment>
<dbReference type="SMART" id="SM00906">
    <property type="entry name" value="Fungal_trans"/>
    <property type="match status" value="1"/>
</dbReference>
<dbReference type="GeneID" id="30015383"/>
<feature type="compositionally biased region" description="Low complexity" evidence="7">
    <location>
        <begin position="649"/>
        <end position="661"/>
    </location>
</feature>
<keyword evidence="3" id="KW-0805">Transcription regulation</keyword>
<evidence type="ECO:0000256" key="3">
    <source>
        <dbReference type="ARBA" id="ARBA00023015"/>
    </source>
</evidence>
<dbReference type="GO" id="GO:0000981">
    <property type="term" value="F:DNA-binding transcription factor activity, RNA polymerase II-specific"/>
    <property type="evidence" value="ECO:0007669"/>
    <property type="project" value="InterPro"/>
</dbReference>
<reference evidence="9 10" key="1">
    <citation type="submission" date="2016-04" db="EMBL/GenBank/DDBJ databases">
        <title>Draft genome of Fonsecaea erecta CBS 125763.</title>
        <authorList>
            <person name="Weiss V.A."/>
            <person name="Vicente V.A."/>
            <person name="Raittz R.T."/>
            <person name="Moreno L.F."/>
            <person name="De Souza E.M."/>
            <person name="Pedrosa F.O."/>
            <person name="Steffens M.B."/>
            <person name="Faoro H."/>
            <person name="Tadra-Sfeir M.Z."/>
            <person name="Najafzadeh M.J."/>
            <person name="Felipe M.S."/>
            <person name="Teixeira M."/>
            <person name="Sun J."/>
            <person name="Xi L."/>
            <person name="Gomes R."/>
            <person name="De Azevedo C.M."/>
            <person name="Salgado C.G."/>
            <person name="Da Silva M.B."/>
            <person name="Nascimento M.F."/>
            <person name="Queiroz-Telles F."/>
            <person name="Attili D.S."/>
            <person name="Gorbushina A."/>
        </authorList>
    </citation>
    <scope>NUCLEOTIDE SEQUENCE [LARGE SCALE GENOMIC DNA]</scope>
    <source>
        <strain evidence="9 10">CBS 125763</strain>
    </source>
</reference>
<evidence type="ECO:0000259" key="8">
    <source>
        <dbReference type="PROSITE" id="PS50048"/>
    </source>
</evidence>
<dbReference type="Pfam" id="PF00172">
    <property type="entry name" value="Zn_clus"/>
    <property type="match status" value="1"/>
</dbReference>
<keyword evidence="6" id="KW-0539">Nucleus</keyword>
<dbReference type="InterPro" id="IPR036864">
    <property type="entry name" value="Zn2-C6_fun-type_DNA-bd_sf"/>
</dbReference>
<dbReference type="InterPro" id="IPR050613">
    <property type="entry name" value="Sec_Metabolite_Reg"/>
</dbReference>
<evidence type="ECO:0000256" key="4">
    <source>
        <dbReference type="ARBA" id="ARBA00023125"/>
    </source>
</evidence>
<feature type="compositionally biased region" description="Polar residues" evidence="7">
    <location>
        <begin position="669"/>
        <end position="685"/>
    </location>
</feature>
<evidence type="ECO:0000256" key="6">
    <source>
        <dbReference type="ARBA" id="ARBA00023242"/>
    </source>
</evidence>
<evidence type="ECO:0000313" key="9">
    <source>
        <dbReference type="EMBL" id="OAP54767.1"/>
    </source>
</evidence>
<dbReference type="PANTHER" id="PTHR31001:SF85">
    <property type="entry name" value="ZN(II)2CYS6 TRANSCRIPTION FACTOR (EUROFUNG)"/>
    <property type="match status" value="1"/>
</dbReference>
<protein>
    <recommendedName>
        <fullName evidence="8">Zn(2)-C6 fungal-type domain-containing protein</fullName>
    </recommendedName>
</protein>
<evidence type="ECO:0000256" key="1">
    <source>
        <dbReference type="ARBA" id="ARBA00004123"/>
    </source>
</evidence>
<keyword evidence="10" id="KW-1185">Reference proteome</keyword>
<keyword evidence="5" id="KW-0804">Transcription</keyword>
<organism evidence="9 10">
    <name type="scientific">Fonsecaea erecta</name>
    <dbReference type="NCBI Taxonomy" id="1367422"/>
    <lineage>
        <taxon>Eukaryota</taxon>
        <taxon>Fungi</taxon>
        <taxon>Dikarya</taxon>
        <taxon>Ascomycota</taxon>
        <taxon>Pezizomycotina</taxon>
        <taxon>Eurotiomycetes</taxon>
        <taxon>Chaetothyriomycetidae</taxon>
        <taxon>Chaetothyriales</taxon>
        <taxon>Herpotrichiellaceae</taxon>
        <taxon>Fonsecaea</taxon>
    </lineage>
</organism>
<sequence>MNTAGPSPGKAFSCIRCFERKVKCDKQSPCSNCVKSKVECIFRIPPPARRRKKRTQEDLLLARLKKCEELLKSKGIDIDTEVASSSLSASVTLESPSSSQPPIGSPQPLDPDAESVLAKQRQIFAAYPPELQKSGQLIVDQGKSRFIENPLWASLSDEFRQPNEAIAEYSEDEDEIGSPIEESTDFILGFTPSSNPVHQLHPSPANILILWQMFLDNINPMTKLIHQPTLHKTLVQASSQLDNLPRGLEALMFAIYSSAVYSIEDDECEMKLGEPRKILLARYRHATRKALARARFMATSEMVVLQAFFLYLLTMREDYDARTTWTLAGVASRIGQGMGLHRDGTSLGVSPFETEMRRRLWWQITTLDFRSAELSGSGRSGDFSMSDTLVPSNVNDEDIYPDMTEPPVPHTRPTEMISCLLRCELGNFWKEKFRQRSTVALEHLRIDSPFTSFLEERDAFINELEQRLEEKFLRYCDPSTPIQFMAIIIGRGAINSMRLMAHHPRKWGKGKDIPPAEREYLWNVSMNLLEGINLAHSSKPLRRFMWHTRVFFVWQAFIDILNELKERTLGDDVDKAWQEIDEIYRHHPHFVTDYKKPLHVAVGSLCLKAYSARETALRESTNGVFPKVTPEYIKLLREQRESGPLRRVTTTAAGSSTQASQSDDKATTGAESSERSSTITGWENATLSDQSPSNYIAPQFAASAFSSGGSSGAGAPHQLPLPAFQPIPTPLGGDGIMFASDPNFAQALDVGDMPMDWAQWDMIMQDFDGQTPYRS</sequence>
<dbReference type="STRING" id="1367422.A0A178Z4U2"/>
<feature type="domain" description="Zn(2)-C6 fungal-type" evidence="8">
    <location>
        <begin position="13"/>
        <end position="42"/>
    </location>
</feature>
<feature type="compositionally biased region" description="Low complexity" evidence="7">
    <location>
        <begin position="89"/>
        <end position="102"/>
    </location>
</feature>
<name>A0A178Z4U2_9EURO</name>
<dbReference type="GO" id="GO:0005634">
    <property type="term" value="C:nucleus"/>
    <property type="evidence" value="ECO:0007669"/>
    <property type="project" value="UniProtKB-SubCell"/>
</dbReference>
<keyword evidence="2" id="KW-0479">Metal-binding</keyword>
<dbReference type="CDD" id="cd00067">
    <property type="entry name" value="GAL4"/>
    <property type="match status" value="1"/>
</dbReference>
<dbReference type="RefSeq" id="XP_018688134.1">
    <property type="nucleotide sequence ID" value="XM_018842721.1"/>
</dbReference>
<dbReference type="PROSITE" id="PS50048">
    <property type="entry name" value="ZN2_CY6_FUNGAL_2"/>
    <property type="match status" value="1"/>
</dbReference>
<evidence type="ECO:0000256" key="5">
    <source>
        <dbReference type="ARBA" id="ARBA00023163"/>
    </source>
</evidence>
<dbReference type="CDD" id="cd12148">
    <property type="entry name" value="fungal_TF_MHR"/>
    <property type="match status" value="1"/>
</dbReference>
<dbReference type="AlphaFoldDB" id="A0A178Z4U2"/>
<dbReference type="Proteomes" id="UP000078343">
    <property type="component" value="Unassembled WGS sequence"/>
</dbReference>
<evidence type="ECO:0000313" key="10">
    <source>
        <dbReference type="Proteomes" id="UP000078343"/>
    </source>
</evidence>
<dbReference type="EMBL" id="LVYI01000013">
    <property type="protein sequence ID" value="OAP54767.1"/>
    <property type="molecule type" value="Genomic_DNA"/>
</dbReference>
<proteinExistence type="predicted"/>
<dbReference type="SUPFAM" id="SSF57701">
    <property type="entry name" value="Zn2/Cys6 DNA-binding domain"/>
    <property type="match status" value="1"/>
</dbReference>
<comment type="caution">
    <text evidence="9">The sequence shown here is derived from an EMBL/GenBank/DDBJ whole genome shotgun (WGS) entry which is preliminary data.</text>
</comment>
<accession>A0A178Z4U2</accession>
<evidence type="ECO:0000256" key="2">
    <source>
        <dbReference type="ARBA" id="ARBA00022723"/>
    </source>
</evidence>
<dbReference type="Gene3D" id="4.10.240.10">
    <property type="entry name" value="Zn(2)-C6 fungal-type DNA-binding domain"/>
    <property type="match status" value="1"/>
</dbReference>
<dbReference type="GO" id="GO:0003677">
    <property type="term" value="F:DNA binding"/>
    <property type="evidence" value="ECO:0007669"/>
    <property type="project" value="UniProtKB-KW"/>
</dbReference>